<reference evidence="1 2" key="1">
    <citation type="submission" date="2023-03" db="EMBL/GenBank/DDBJ databases">
        <title>Paludisphaera mucosa sp. nov. a novel planctomycete from northern fen.</title>
        <authorList>
            <person name="Ivanova A."/>
        </authorList>
    </citation>
    <scope>NUCLEOTIDE SEQUENCE [LARGE SCALE GENOMIC DNA]</scope>
    <source>
        <strain evidence="1 2">Pla2</strain>
    </source>
</reference>
<comment type="caution">
    <text evidence="1">The sequence shown here is derived from an EMBL/GenBank/DDBJ whole genome shotgun (WGS) entry which is preliminary data.</text>
</comment>
<name>A0ABT6FL87_9BACT</name>
<sequence length="563" mass="61169">MSSSFTQVSVCSVTDSNGRTHSDDPIIGSLVEIEGSPADMEFFRIRGPDAVICDLDPTGSATAQLFLGAFSLGNGVAGISATINVRAHARRALFRNAAVYEGEQNFPGGGASWQFALPLESLRFKGAGRSIALDALRAAAEAARGLVVRFGVLRPEPRIRTNELIELFHQGRFVRNPAEAIVVGTVGLWEDGDLTSASADRSLLPASGPPRPSTILGIAAEYLGPAAARVQRGRDVVSLDLISAFPEDGFDPPPAKPVKANLGTVRLGWAPPGGGSVVPISRPLAYEYATYETRGGVLDVEYDPRAVSRDDLDRGDLVLISEDDATGRRVTLLTEAGSAVTAEVDDKGIYLDPGDSAEIAISVRERGGVPRRDVTVHLWEYQSVTVPESANRRAGTVLTRVGSESSLRQRVRFVPTFVFPRGRSEPLVVPIAAMRPGPALLALTVDDQGPDLLESRPWGLNSYGGVRVLPRDSYRSVPPDVRTSWEFMYRTVFRYYRLVYPAMSQVIDFSNQTQMEDNAERIAQGIDPRLRSNTRFMPVSRDLSAGKRALIVEWAARVVRDRR</sequence>
<accession>A0ABT6FL87</accession>
<proteinExistence type="predicted"/>
<organism evidence="1 2">
    <name type="scientific">Paludisphaera mucosa</name>
    <dbReference type="NCBI Taxonomy" id="3030827"/>
    <lineage>
        <taxon>Bacteria</taxon>
        <taxon>Pseudomonadati</taxon>
        <taxon>Planctomycetota</taxon>
        <taxon>Planctomycetia</taxon>
        <taxon>Isosphaerales</taxon>
        <taxon>Isosphaeraceae</taxon>
        <taxon>Paludisphaera</taxon>
    </lineage>
</organism>
<evidence type="ECO:0000313" key="1">
    <source>
        <dbReference type="EMBL" id="MDG3008289.1"/>
    </source>
</evidence>
<gene>
    <name evidence="1" type="ORF">PZE19_31360</name>
</gene>
<keyword evidence="2" id="KW-1185">Reference proteome</keyword>
<dbReference type="EMBL" id="JARRAG010000004">
    <property type="protein sequence ID" value="MDG3008289.1"/>
    <property type="molecule type" value="Genomic_DNA"/>
</dbReference>
<protein>
    <submittedName>
        <fullName evidence="1">Uncharacterized protein</fullName>
    </submittedName>
</protein>
<dbReference type="RefSeq" id="WP_277864614.1">
    <property type="nucleotide sequence ID" value="NZ_JARRAG010000004.1"/>
</dbReference>
<evidence type="ECO:0000313" key="2">
    <source>
        <dbReference type="Proteomes" id="UP001216907"/>
    </source>
</evidence>
<dbReference type="Proteomes" id="UP001216907">
    <property type="component" value="Unassembled WGS sequence"/>
</dbReference>